<keyword evidence="2" id="KW-1185">Reference proteome</keyword>
<dbReference type="STRING" id="1227454.C446_05390"/>
<name>M0M8Q2_9EURY</name>
<evidence type="ECO:0000313" key="1">
    <source>
        <dbReference type="EMBL" id="EMA41723.1"/>
    </source>
</evidence>
<organism evidence="1 2">
    <name type="scientific">Halobiforma nitratireducens JCM 10879</name>
    <dbReference type="NCBI Taxonomy" id="1227454"/>
    <lineage>
        <taxon>Archaea</taxon>
        <taxon>Methanobacteriati</taxon>
        <taxon>Methanobacteriota</taxon>
        <taxon>Stenosarchaea group</taxon>
        <taxon>Halobacteria</taxon>
        <taxon>Halobacteriales</taxon>
        <taxon>Natrialbaceae</taxon>
        <taxon>Halobiforma</taxon>
    </lineage>
</organism>
<sequence length="69" mass="8229">MPVVFQKGTTCRLRFSARDRLAAGLEMGETEGRTGRQRPAEIGRMRRYWTDVAWDWCRRNYIGHDVRVW</sequence>
<reference evidence="1 2" key="1">
    <citation type="journal article" date="2014" name="PLoS Genet.">
        <title>Phylogenetically driven sequencing of extremely halophilic archaea reveals strategies for static and dynamic osmo-response.</title>
        <authorList>
            <person name="Becker E.A."/>
            <person name="Seitzer P.M."/>
            <person name="Tritt A."/>
            <person name="Larsen D."/>
            <person name="Krusor M."/>
            <person name="Yao A.I."/>
            <person name="Wu D."/>
            <person name="Madern D."/>
            <person name="Eisen J.A."/>
            <person name="Darling A.E."/>
            <person name="Facciotti M.T."/>
        </authorList>
    </citation>
    <scope>NUCLEOTIDE SEQUENCE [LARGE SCALE GENOMIC DNA]</scope>
    <source>
        <strain evidence="1 2">JCM 10879</strain>
    </source>
</reference>
<gene>
    <name evidence="1" type="ORF">C446_05390</name>
</gene>
<dbReference type="AlphaFoldDB" id="M0M8Q2"/>
<comment type="caution">
    <text evidence="1">The sequence shown here is derived from an EMBL/GenBank/DDBJ whole genome shotgun (WGS) entry which is preliminary data.</text>
</comment>
<proteinExistence type="predicted"/>
<dbReference type="EMBL" id="AOMA01000063">
    <property type="protein sequence ID" value="EMA41723.1"/>
    <property type="molecule type" value="Genomic_DNA"/>
</dbReference>
<evidence type="ECO:0000313" key="2">
    <source>
        <dbReference type="Proteomes" id="UP000011607"/>
    </source>
</evidence>
<protein>
    <submittedName>
        <fullName evidence="1">Uncharacterized protein</fullName>
    </submittedName>
</protein>
<accession>M0M8Q2</accession>
<dbReference type="Proteomes" id="UP000011607">
    <property type="component" value="Unassembled WGS sequence"/>
</dbReference>